<keyword evidence="3" id="KW-1185">Reference proteome</keyword>
<gene>
    <name evidence="2" type="ORF">FNH05_25140</name>
</gene>
<evidence type="ECO:0000313" key="2">
    <source>
        <dbReference type="EMBL" id="TVT37085.1"/>
    </source>
</evidence>
<dbReference type="OrthoDB" id="3636708at2"/>
<dbReference type="Proteomes" id="UP000320011">
    <property type="component" value="Unassembled WGS sequence"/>
</dbReference>
<proteinExistence type="predicted"/>
<evidence type="ECO:0000313" key="3">
    <source>
        <dbReference type="Proteomes" id="UP000320011"/>
    </source>
</evidence>
<accession>A0A558BKP6</accession>
<dbReference type="AlphaFoldDB" id="A0A558BKP6"/>
<comment type="caution">
    <text evidence="2">The sequence shown here is derived from an EMBL/GenBank/DDBJ whole genome shotgun (WGS) entry which is preliminary data.</text>
</comment>
<evidence type="ECO:0000256" key="1">
    <source>
        <dbReference type="SAM" id="MobiDB-lite"/>
    </source>
</evidence>
<reference evidence="2 3" key="1">
    <citation type="submission" date="2019-07" db="EMBL/GenBank/DDBJ databases">
        <authorList>
            <person name="Duangmal K."/>
            <person name="Teo W.F.A."/>
        </authorList>
    </citation>
    <scope>NUCLEOTIDE SEQUENCE [LARGE SCALE GENOMIC DNA]</scope>
    <source>
        <strain evidence="2 3">TBRC 6029</strain>
    </source>
</reference>
<name>A0A558BKP6_9PSEU</name>
<feature type="region of interest" description="Disordered" evidence="1">
    <location>
        <begin position="49"/>
        <end position="71"/>
    </location>
</feature>
<feature type="compositionally biased region" description="Pro residues" evidence="1">
    <location>
        <begin position="55"/>
        <end position="67"/>
    </location>
</feature>
<dbReference type="EMBL" id="VJWX01000304">
    <property type="protein sequence ID" value="TVT37085.1"/>
    <property type="molecule type" value="Genomic_DNA"/>
</dbReference>
<reference evidence="2 3" key="2">
    <citation type="submission" date="2019-08" db="EMBL/GenBank/DDBJ databases">
        <title>Amycolatopsis acidicola sp. nov., isolated from peat swamp forest soil.</title>
        <authorList>
            <person name="Srisuk N."/>
        </authorList>
    </citation>
    <scope>NUCLEOTIDE SEQUENCE [LARGE SCALE GENOMIC DNA]</scope>
    <source>
        <strain evidence="2 3">TBRC 6029</strain>
    </source>
</reference>
<protein>
    <submittedName>
        <fullName evidence="2">Uncharacterized protein</fullName>
    </submittedName>
</protein>
<dbReference type="RefSeq" id="WP_144591180.1">
    <property type="nucleotide sequence ID" value="NZ_VJWX01000304.1"/>
</dbReference>
<sequence>MVGRDRAHCSARTGPLSDVTVDRRHFLHFTGLAFGGVMVLASCGRVGGRTAGPTEPVPPASATPDAPPRVSRNYSYATVEYPKSVKTTLYGINNKGETAGYFADGKGVHGFLRSVGGEFSDAVDHPEAGNATALLGLNDTGDVVGYYHGKSGQGGYPGSISLPSRGVFSFVYSLGAKKFEPIAPPEDGIGTVVAFGINDSGLVSGWYFAQDTSGRSEAIVKGFVWSKAARGYVDTFRYGDEAGEGTFATGINGAGLVVGQFVGKDKARHAFVRDSKRRLVISSVDHPNAREPEGGTCAMAISDSGVVAGIYQDRQGGRAYLRADQDTFVELRHPDAASDMSACGINASGKVVGDFYDSRGTTLGYLATPA</sequence>
<organism evidence="2 3">
    <name type="scientific">Amycolatopsis rhizosphaerae</name>
    <dbReference type="NCBI Taxonomy" id="2053003"/>
    <lineage>
        <taxon>Bacteria</taxon>
        <taxon>Bacillati</taxon>
        <taxon>Actinomycetota</taxon>
        <taxon>Actinomycetes</taxon>
        <taxon>Pseudonocardiales</taxon>
        <taxon>Pseudonocardiaceae</taxon>
        <taxon>Amycolatopsis</taxon>
    </lineage>
</organism>